<accession>A0ACC1PE05</accession>
<organism evidence="1 2">
    <name type="scientific">Xylaria curta</name>
    <dbReference type="NCBI Taxonomy" id="42375"/>
    <lineage>
        <taxon>Eukaryota</taxon>
        <taxon>Fungi</taxon>
        <taxon>Dikarya</taxon>
        <taxon>Ascomycota</taxon>
        <taxon>Pezizomycotina</taxon>
        <taxon>Sordariomycetes</taxon>
        <taxon>Xylariomycetidae</taxon>
        <taxon>Xylariales</taxon>
        <taxon>Xylariaceae</taxon>
        <taxon>Xylaria</taxon>
    </lineage>
</organism>
<evidence type="ECO:0000313" key="2">
    <source>
        <dbReference type="Proteomes" id="UP001143856"/>
    </source>
</evidence>
<protein>
    <submittedName>
        <fullName evidence="1">Uncharacterized protein</fullName>
    </submittedName>
</protein>
<proteinExistence type="predicted"/>
<reference evidence="1" key="1">
    <citation type="submission" date="2022-10" db="EMBL/GenBank/DDBJ databases">
        <title>Genome Sequence of Xylaria curta.</title>
        <authorList>
            <person name="Buettner E."/>
        </authorList>
    </citation>
    <scope>NUCLEOTIDE SEQUENCE</scope>
    <source>
        <strain evidence="1">Babe10</strain>
    </source>
</reference>
<evidence type="ECO:0000313" key="1">
    <source>
        <dbReference type="EMBL" id="KAJ2990794.1"/>
    </source>
</evidence>
<dbReference type="EMBL" id="JAPDGR010000382">
    <property type="protein sequence ID" value="KAJ2990794.1"/>
    <property type="molecule type" value="Genomic_DNA"/>
</dbReference>
<dbReference type="Proteomes" id="UP001143856">
    <property type="component" value="Unassembled WGS sequence"/>
</dbReference>
<sequence>MPRRRNAMALRTKVLTRRPLASPTILGVIQAAALRINPDRRSHLERLPNELKRMIIAELPGVRIIDNLALTGPEFCYFIATNEKIIAKDVFKVRIPPSLQHVAVATYAALMADWNCHRLEEAHPANTPLDYPYISSIIDFVERYRLPNGFALETQHPGGLLLKELNQYLVIYSSISQFSVQLATGALAAVPGILGFTPHITPTVLVRYQKALYILQLVSELFSLRGREQNPWMHMAWGSFWRALEPWEMEQVFGAQVLLKEFIAANIGREFEKVYWREGDPQHSMAKFVVFYGPARLWALHVRKQGSISLGQSYLAFRKWNQSDYIAMPVCAPGFGLDISLRRIGKKLREWKKGTPFPYNELDYASMKHWFHIYLYGKLENRQLRTGPYSFFACFHCLTNAGYAFWDNMGCIRLPAPAMLEMHRMTVEKFRNAANTYVPPNRIGAPWWYRQTDMCLSQSYLRFQLVHQLDPSREYCYHSLGQALSEEEELQRLQEEIGPMALVM</sequence>
<name>A0ACC1PE05_9PEZI</name>
<gene>
    <name evidence="1" type="ORF">NUW58_g2775</name>
</gene>
<comment type="caution">
    <text evidence="1">The sequence shown here is derived from an EMBL/GenBank/DDBJ whole genome shotgun (WGS) entry which is preliminary data.</text>
</comment>
<keyword evidence="2" id="KW-1185">Reference proteome</keyword>